<proteinExistence type="predicted"/>
<evidence type="ECO:0000313" key="2">
    <source>
        <dbReference type="EMBL" id="GBG64769.1"/>
    </source>
</evidence>
<reference evidence="2 3" key="1">
    <citation type="journal article" date="2018" name="Cell">
        <title>The Chara Genome: Secondary Complexity and Implications for Plant Terrestrialization.</title>
        <authorList>
            <person name="Nishiyama T."/>
            <person name="Sakayama H."/>
            <person name="Vries J.D."/>
            <person name="Buschmann H."/>
            <person name="Saint-Marcoux D."/>
            <person name="Ullrich K.K."/>
            <person name="Haas F.B."/>
            <person name="Vanderstraeten L."/>
            <person name="Becker D."/>
            <person name="Lang D."/>
            <person name="Vosolsobe S."/>
            <person name="Rombauts S."/>
            <person name="Wilhelmsson P.K.I."/>
            <person name="Janitza P."/>
            <person name="Kern R."/>
            <person name="Heyl A."/>
            <person name="Rumpler F."/>
            <person name="Villalobos L.I.A.C."/>
            <person name="Clay J.M."/>
            <person name="Skokan R."/>
            <person name="Toyoda A."/>
            <person name="Suzuki Y."/>
            <person name="Kagoshima H."/>
            <person name="Schijlen E."/>
            <person name="Tajeshwar N."/>
            <person name="Catarino B."/>
            <person name="Hetherington A.J."/>
            <person name="Saltykova A."/>
            <person name="Bonnot C."/>
            <person name="Breuninger H."/>
            <person name="Symeonidi A."/>
            <person name="Radhakrishnan G.V."/>
            <person name="Van Nieuwerburgh F."/>
            <person name="Deforce D."/>
            <person name="Chang C."/>
            <person name="Karol K.G."/>
            <person name="Hedrich R."/>
            <person name="Ulvskov P."/>
            <person name="Glockner G."/>
            <person name="Delwiche C.F."/>
            <person name="Petrasek J."/>
            <person name="Van de Peer Y."/>
            <person name="Friml J."/>
            <person name="Beilby M."/>
            <person name="Dolan L."/>
            <person name="Kohara Y."/>
            <person name="Sugano S."/>
            <person name="Fujiyama A."/>
            <person name="Delaux P.-M."/>
            <person name="Quint M."/>
            <person name="TheiBen G."/>
            <person name="Hagemann M."/>
            <person name="Harholt J."/>
            <person name="Dunand C."/>
            <person name="Zachgo S."/>
            <person name="Langdale J."/>
            <person name="Maumus F."/>
            <person name="Straeten D.V.D."/>
            <person name="Gould S.B."/>
            <person name="Rensing S.A."/>
        </authorList>
    </citation>
    <scope>NUCLEOTIDE SEQUENCE [LARGE SCALE GENOMIC DNA]</scope>
    <source>
        <strain evidence="2 3">S276</strain>
    </source>
</reference>
<dbReference type="Gramene" id="GBG64769">
    <property type="protein sequence ID" value="GBG64769"/>
    <property type="gene ID" value="CBR_g46725"/>
</dbReference>
<dbReference type="Proteomes" id="UP000265515">
    <property type="component" value="Unassembled WGS sequence"/>
</dbReference>
<protein>
    <submittedName>
        <fullName evidence="2">Uncharacterized protein</fullName>
    </submittedName>
</protein>
<name>A0A388K436_CHABU</name>
<feature type="region of interest" description="Disordered" evidence="1">
    <location>
        <begin position="218"/>
        <end position="240"/>
    </location>
</feature>
<comment type="caution">
    <text evidence="2">The sequence shown here is derived from an EMBL/GenBank/DDBJ whole genome shotgun (WGS) entry which is preliminary data.</text>
</comment>
<feature type="region of interest" description="Disordered" evidence="1">
    <location>
        <begin position="26"/>
        <end position="59"/>
    </location>
</feature>
<gene>
    <name evidence="2" type="ORF">CBR_g46725</name>
</gene>
<dbReference type="AlphaFoldDB" id="A0A388K436"/>
<dbReference type="EMBL" id="BFEA01000054">
    <property type="protein sequence ID" value="GBG64769.1"/>
    <property type="molecule type" value="Genomic_DNA"/>
</dbReference>
<evidence type="ECO:0000256" key="1">
    <source>
        <dbReference type="SAM" id="MobiDB-lite"/>
    </source>
</evidence>
<keyword evidence="3" id="KW-1185">Reference proteome</keyword>
<sequence length="240" mass="27109">MEEELCTLKQAREVALQEAEAWKKEALKSGNKRSRLATSPSSGLEIPSAATCAPSKERRNSRLRELHNLEVDALKGMRLQELNWRREAEQENEKLKEQQREIERENAKLKEELARREVAKHTPLSSFRERLDEADAGVGGSGSKTVRTKKMGGSNDDNEREAFLREARKEFRNLKKDYVMEICMREGVKYTTLTETVTEIIAKRGERAFGKKAAVQEISDDLGDGARNDGKGDGRNSATS</sequence>
<feature type="compositionally biased region" description="Basic and acidic residues" evidence="1">
    <location>
        <begin position="224"/>
        <end position="234"/>
    </location>
</feature>
<accession>A0A388K436</accession>
<dbReference type="STRING" id="69332.A0A388K436"/>
<evidence type="ECO:0000313" key="3">
    <source>
        <dbReference type="Proteomes" id="UP000265515"/>
    </source>
</evidence>
<feature type="region of interest" description="Disordered" evidence="1">
    <location>
        <begin position="116"/>
        <end position="161"/>
    </location>
</feature>
<organism evidence="2 3">
    <name type="scientific">Chara braunii</name>
    <name type="common">Braun's stonewort</name>
    <dbReference type="NCBI Taxonomy" id="69332"/>
    <lineage>
        <taxon>Eukaryota</taxon>
        <taxon>Viridiplantae</taxon>
        <taxon>Streptophyta</taxon>
        <taxon>Charophyceae</taxon>
        <taxon>Charales</taxon>
        <taxon>Characeae</taxon>
        <taxon>Chara</taxon>
    </lineage>
</organism>